<dbReference type="Proteomes" id="UP000177913">
    <property type="component" value="Unassembled WGS sequence"/>
</dbReference>
<protein>
    <recommendedName>
        <fullName evidence="5">UDP-glucose 4-epimerase</fullName>
        <ecNumber evidence="4">5.1.3.2</ecNumber>
    </recommendedName>
</protein>
<dbReference type="UniPathway" id="UPA00214"/>
<evidence type="ECO:0000256" key="7">
    <source>
        <dbReference type="ARBA" id="ARBA00023235"/>
    </source>
</evidence>
<dbReference type="Pfam" id="PF16363">
    <property type="entry name" value="GDP_Man_Dehyd"/>
    <property type="match status" value="1"/>
</dbReference>
<evidence type="ECO:0000256" key="2">
    <source>
        <dbReference type="ARBA" id="ARBA00001911"/>
    </source>
</evidence>
<keyword evidence="6" id="KW-0520">NAD</keyword>
<accession>A0A1F7GYM0</accession>
<proteinExistence type="inferred from homology"/>
<name>A0A1F7GYM0_9BACT</name>
<feature type="domain" description="NAD(P)-binding" evidence="9">
    <location>
        <begin position="6"/>
        <end position="326"/>
    </location>
</feature>
<comment type="caution">
    <text evidence="10">The sequence shown here is derived from an EMBL/GenBank/DDBJ whole genome shotgun (WGS) entry which is preliminary data.</text>
</comment>
<evidence type="ECO:0000256" key="5">
    <source>
        <dbReference type="ARBA" id="ARBA00018569"/>
    </source>
</evidence>
<keyword evidence="8" id="KW-0119">Carbohydrate metabolism</keyword>
<dbReference type="InterPro" id="IPR036291">
    <property type="entry name" value="NAD(P)-bd_dom_sf"/>
</dbReference>
<evidence type="ECO:0000256" key="6">
    <source>
        <dbReference type="ARBA" id="ARBA00023027"/>
    </source>
</evidence>
<evidence type="ECO:0000313" key="11">
    <source>
        <dbReference type="Proteomes" id="UP000177913"/>
    </source>
</evidence>
<keyword evidence="7" id="KW-0413">Isomerase</keyword>
<dbReference type="EC" id="5.1.3.2" evidence="4"/>
<evidence type="ECO:0000256" key="1">
    <source>
        <dbReference type="ARBA" id="ARBA00000083"/>
    </source>
</evidence>
<dbReference type="GO" id="GO:0003978">
    <property type="term" value="F:UDP-glucose 4-epimerase activity"/>
    <property type="evidence" value="ECO:0007669"/>
    <property type="project" value="UniProtKB-EC"/>
</dbReference>
<dbReference type="InterPro" id="IPR005886">
    <property type="entry name" value="UDP_G4E"/>
</dbReference>
<comment type="similarity">
    <text evidence="3">Belongs to the NAD(P)-dependent epimerase/dehydratase family.</text>
</comment>
<evidence type="ECO:0000256" key="8">
    <source>
        <dbReference type="ARBA" id="ARBA00023277"/>
    </source>
</evidence>
<gene>
    <name evidence="10" type="ORF">A3C25_05765</name>
</gene>
<dbReference type="EMBL" id="MFZO01000037">
    <property type="protein sequence ID" value="OGK24207.1"/>
    <property type="molecule type" value="Genomic_DNA"/>
</dbReference>
<dbReference type="SUPFAM" id="SSF51735">
    <property type="entry name" value="NAD(P)-binding Rossmann-fold domains"/>
    <property type="match status" value="1"/>
</dbReference>
<evidence type="ECO:0000313" key="10">
    <source>
        <dbReference type="EMBL" id="OGK24207.1"/>
    </source>
</evidence>
<dbReference type="PANTHER" id="PTHR43725:SF53">
    <property type="entry name" value="UDP-ARABINOSE 4-EPIMERASE 1"/>
    <property type="match status" value="1"/>
</dbReference>
<sequence>MDKKILITGAGGYIGSVATYLFLQNGYEVVGVDNFSTGYRHPLDLLQSKFGKEKFRFYEQDLQQELNSIFEKETKSGGAAFDAVVHYAAHCLVDESMKKPEKYFKNNLLGTLNLLENMTKYEVMNLVFSSTCAVYGEAEYVPVDEKHPTKPSNPYGESKLMAEKIIGWFGNLKDIRYCILRYFNVCGASDDGLVGDSKKPSSLLVQNTIRGVLGIEQFFLTCQEVDTPDKTPIRDYVDVVDLNEAHLKALEYLFNGGKSEIVNLGTGTGNSVLEIVREVEKATGKKIELKKTTSRQGEYAKMIASIEKAGKVLGWKPKRRIEDSIKSLIKWYRGHPNGWEK</sequence>
<evidence type="ECO:0000256" key="4">
    <source>
        <dbReference type="ARBA" id="ARBA00013189"/>
    </source>
</evidence>
<dbReference type="InterPro" id="IPR016040">
    <property type="entry name" value="NAD(P)-bd_dom"/>
</dbReference>
<dbReference type="NCBIfam" id="TIGR01179">
    <property type="entry name" value="galE"/>
    <property type="match status" value="1"/>
</dbReference>
<dbReference type="Gene3D" id="3.90.25.10">
    <property type="entry name" value="UDP-galactose 4-epimerase, domain 1"/>
    <property type="match status" value="1"/>
</dbReference>
<reference evidence="10 11" key="1">
    <citation type="journal article" date="2016" name="Nat. Commun.">
        <title>Thousands of microbial genomes shed light on interconnected biogeochemical processes in an aquifer system.</title>
        <authorList>
            <person name="Anantharaman K."/>
            <person name="Brown C.T."/>
            <person name="Hug L.A."/>
            <person name="Sharon I."/>
            <person name="Castelle C.J."/>
            <person name="Probst A.J."/>
            <person name="Thomas B.C."/>
            <person name="Singh A."/>
            <person name="Wilkins M.J."/>
            <person name="Karaoz U."/>
            <person name="Brodie E.L."/>
            <person name="Williams K.H."/>
            <person name="Hubbard S.S."/>
            <person name="Banfield J.F."/>
        </authorList>
    </citation>
    <scope>NUCLEOTIDE SEQUENCE [LARGE SCALE GENOMIC DNA]</scope>
</reference>
<dbReference type="AlphaFoldDB" id="A0A1F7GYM0"/>
<organism evidence="10 11">
    <name type="scientific">Candidatus Roizmanbacteria bacterium RIFCSPHIGHO2_02_FULL_38_11</name>
    <dbReference type="NCBI Taxonomy" id="1802039"/>
    <lineage>
        <taxon>Bacteria</taxon>
        <taxon>Candidatus Roizmaniibacteriota</taxon>
    </lineage>
</organism>
<evidence type="ECO:0000256" key="3">
    <source>
        <dbReference type="ARBA" id="ARBA00007637"/>
    </source>
</evidence>
<comment type="catalytic activity">
    <reaction evidence="1">
        <text>UDP-alpha-D-glucose = UDP-alpha-D-galactose</text>
        <dbReference type="Rhea" id="RHEA:22168"/>
        <dbReference type="ChEBI" id="CHEBI:58885"/>
        <dbReference type="ChEBI" id="CHEBI:66914"/>
        <dbReference type="EC" id="5.1.3.2"/>
    </reaction>
</comment>
<evidence type="ECO:0000259" key="9">
    <source>
        <dbReference type="Pfam" id="PF16363"/>
    </source>
</evidence>
<dbReference type="PANTHER" id="PTHR43725">
    <property type="entry name" value="UDP-GLUCOSE 4-EPIMERASE"/>
    <property type="match status" value="1"/>
</dbReference>
<comment type="cofactor">
    <cofactor evidence="2">
        <name>NAD(+)</name>
        <dbReference type="ChEBI" id="CHEBI:57540"/>
    </cofactor>
</comment>
<dbReference type="Gene3D" id="3.40.50.720">
    <property type="entry name" value="NAD(P)-binding Rossmann-like Domain"/>
    <property type="match status" value="1"/>
</dbReference>
<dbReference type="GO" id="GO:0033499">
    <property type="term" value="P:galactose catabolic process via UDP-galactose, Leloir pathway"/>
    <property type="evidence" value="ECO:0007669"/>
    <property type="project" value="TreeGrafter"/>
</dbReference>